<keyword evidence="2" id="KW-1185">Reference proteome</keyword>
<evidence type="ECO:0000313" key="1">
    <source>
        <dbReference type="EMBL" id="KAH7959926.1"/>
    </source>
</evidence>
<comment type="caution">
    <text evidence="1">The sequence shown here is derived from an EMBL/GenBank/DDBJ whole genome shotgun (WGS) entry which is preliminary data.</text>
</comment>
<reference evidence="1" key="1">
    <citation type="submission" date="2020-05" db="EMBL/GenBank/DDBJ databases">
        <title>Large-scale comparative analyses of tick genomes elucidate their genetic diversity and vector capacities.</title>
        <authorList>
            <person name="Jia N."/>
            <person name="Wang J."/>
            <person name="Shi W."/>
            <person name="Du L."/>
            <person name="Sun Y."/>
            <person name="Zhan W."/>
            <person name="Jiang J."/>
            <person name="Wang Q."/>
            <person name="Zhang B."/>
            <person name="Ji P."/>
            <person name="Sakyi L.B."/>
            <person name="Cui X."/>
            <person name="Yuan T."/>
            <person name="Jiang B."/>
            <person name="Yang W."/>
            <person name="Lam T.T.-Y."/>
            <person name="Chang Q."/>
            <person name="Ding S."/>
            <person name="Wang X."/>
            <person name="Zhu J."/>
            <person name="Ruan X."/>
            <person name="Zhao L."/>
            <person name="Wei J."/>
            <person name="Que T."/>
            <person name="Du C."/>
            <person name="Cheng J."/>
            <person name="Dai P."/>
            <person name="Han X."/>
            <person name="Huang E."/>
            <person name="Gao Y."/>
            <person name="Liu J."/>
            <person name="Shao H."/>
            <person name="Ye R."/>
            <person name="Li L."/>
            <person name="Wei W."/>
            <person name="Wang X."/>
            <person name="Wang C."/>
            <person name="Yang T."/>
            <person name="Huo Q."/>
            <person name="Li W."/>
            <person name="Guo W."/>
            <person name="Chen H."/>
            <person name="Zhou L."/>
            <person name="Ni X."/>
            <person name="Tian J."/>
            <person name="Zhou Y."/>
            <person name="Sheng Y."/>
            <person name="Liu T."/>
            <person name="Pan Y."/>
            <person name="Xia L."/>
            <person name="Li J."/>
            <person name="Zhao F."/>
            <person name="Cao W."/>
        </authorList>
    </citation>
    <scope>NUCLEOTIDE SEQUENCE</scope>
    <source>
        <strain evidence="1">Dsil-2018</strain>
    </source>
</reference>
<gene>
    <name evidence="1" type="ORF">HPB49_015057</name>
</gene>
<dbReference type="EMBL" id="CM023472">
    <property type="protein sequence ID" value="KAH7959926.1"/>
    <property type="molecule type" value="Genomic_DNA"/>
</dbReference>
<evidence type="ECO:0000313" key="2">
    <source>
        <dbReference type="Proteomes" id="UP000821865"/>
    </source>
</evidence>
<sequence>MVDLAKRMLTSIRRALRKSLESSSWFTGRDRELALRKLDNITTHVGSPGNRLDPVSVEKHYKPYPDAVPDLLFPTWIKALSLSTQDIWADQTSWLYDETEVTAIYYYKYNALILPTSILQRPFFYPHGLLGLNYGGLGTLAAHELMHAFDVQGITLDEALKSWDSTAIIQEYTKRALCLRQSHKSVLPVSARQEALNYKMDSENLADWVGIITAYTAFASLSSSESNVTLAGLDMSAERLFFVNHCVTWCHEKSRLTSYYAPYRSRCIVPLMNMPEFSSAFGCAPGEPMNPRKKCTFWK</sequence>
<organism evidence="1 2">
    <name type="scientific">Dermacentor silvarum</name>
    <name type="common">Tick</name>
    <dbReference type="NCBI Taxonomy" id="543639"/>
    <lineage>
        <taxon>Eukaryota</taxon>
        <taxon>Metazoa</taxon>
        <taxon>Ecdysozoa</taxon>
        <taxon>Arthropoda</taxon>
        <taxon>Chelicerata</taxon>
        <taxon>Arachnida</taxon>
        <taxon>Acari</taxon>
        <taxon>Parasitiformes</taxon>
        <taxon>Ixodida</taxon>
        <taxon>Ixodoidea</taxon>
        <taxon>Ixodidae</taxon>
        <taxon>Rhipicephalinae</taxon>
        <taxon>Dermacentor</taxon>
    </lineage>
</organism>
<protein>
    <submittedName>
        <fullName evidence="1">Uncharacterized protein</fullName>
    </submittedName>
</protein>
<accession>A0ACB8D6F0</accession>
<proteinExistence type="predicted"/>
<dbReference type="Proteomes" id="UP000821865">
    <property type="component" value="Chromosome 3"/>
</dbReference>
<name>A0ACB8D6F0_DERSI</name>